<feature type="region of interest" description="Disordered" evidence="1">
    <location>
        <begin position="34"/>
        <end position="53"/>
    </location>
</feature>
<name>A0A7R8ZRB9_9CRUS</name>
<proteinExistence type="predicted"/>
<evidence type="ECO:0000313" key="2">
    <source>
        <dbReference type="EMBL" id="CAD7234227.1"/>
    </source>
</evidence>
<organism evidence="2">
    <name type="scientific">Cyprideis torosa</name>
    <dbReference type="NCBI Taxonomy" id="163714"/>
    <lineage>
        <taxon>Eukaryota</taxon>
        <taxon>Metazoa</taxon>
        <taxon>Ecdysozoa</taxon>
        <taxon>Arthropoda</taxon>
        <taxon>Crustacea</taxon>
        <taxon>Oligostraca</taxon>
        <taxon>Ostracoda</taxon>
        <taxon>Podocopa</taxon>
        <taxon>Podocopida</taxon>
        <taxon>Cytherocopina</taxon>
        <taxon>Cytheroidea</taxon>
        <taxon>Cytherideidae</taxon>
        <taxon>Cyprideis</taxon>
    </lineage>
</organism>
<gene>
    <name evidence="2" type="ORF">CTOB1V02_LOCUS12043</name>
</gene>
<accession>A0A7R8ZRB9</accession>
<sequence>MEDPRARVPSSPRVPFQQTAIGSIGYRTIGNRLPATAENPHASTNPEDQSMGSIQMTNYTGISLEQARHLLQALNLIRGYQGLFEMVRKFLLHPLENGRHPVERLPMLLYRTRLQAGETVSYLVESLQLSCESMNAYGSYNIGYLVEIAEKLNMLRNIQALQPQINLPPSHMPFPTSLTNPERQQRTLSQTSQEIKIEEAQAGQETLLEGLLLERVAIQDGHLQRRYGGINCLEISFPSFSLLPDHCPKLRLLMALMPDLHPELRLLTALMPGHYPKLRLLMALMPGHYPKLRLLMALMPDLHPKLLLLMALMPDLHPKLRLLMALMPDLHPKLRLLMALMPDLHPELRLLMALMSGHYPELRLFMASKHEVRDEGRPGDHIHIFSGNEKLDFLSR</sequence>
<feature type="compositionally biased region" description="Polar residues" evidence="1">
    <location>
        <begin position="41"/>
        <end position="53"/>
    </location>
</feature>
<dbReference type="EMBL" id="OB668098">
    <property type="protein sequence ID" value="CAD7234227.1"/>
    <property type="molecule type" value="Genomic_DNA"/>
</dbReference>
<reference evidence="2" key="1">
    <citation type="submission" date="2020-11" db="EMBL/GenBank/DDBJ databases">
        <authorList>
            <person name="Tran Van P."/>
        </authorList>
    </citation>
    <scope>NUCLEOTIDE SEQUENCE</scope>
</reference>
<dbReference type="AlphaFoldDB" id="A0A7R8ZRB9"/>
<protein>
    <submittedName>
        <fullName evidence="2">Uncharacterized protein</fullName>
    </submittedName>
</protein>
<evidence type="ECO:0000256" key="1">
    <source>
        <dbReference type="SAM" id="MobiDB-lite"/>
    </source>
</evidence>